<organism evidence="12 13">
    <name type="scientific">Helicobacter cinaedi</name>
    <dbReference type="NCBI Taxonomy" id="213"/>
    <lineage>
        <taxon>Bacteria</taxon>
        <taxon>Pseudomonadati</taxon>
        <taxon>Campylobacterota</taxon>
        <taxon>Epsilonproteobacteria</taxon>
        <taxon>Campylobacterales</taxon>
        <taxon>Helicobacteraceae</taxon>
        <taxon>Helicobacter</taxon>
    </lineage>
</organism>
<feature type="domain" description="Radical SAM core" evidence="11">
    <location>
        <begin position="1"/>
        <end position="230"/>
    </location>
</feature>
<sequence>MLLYIHIPFCSSKCGYCAFNSFVDREGEIEAYVRALREDIRHSLRGNTQSITSIFFGGGTPNFLDSKYYDEIFESIYTNASVAKDCEISLECNVNLLNLAWCKHLLSLGANRLSVGIQSFDENKLAFLQREHKVKDIVLNVEYAFSAGFKNVSCDLITNTPLDSKKVVEADITNALNLPISHISVYALSIDEGSRFALDSKRFSQDLESKDDFCFFARELLEKAGFYQYEVSNYAKDSKLWADSKPNGDSKQCKHNLGYWQGKEYIGCGAGAVGRLGNRRVKAYPQLANYIKMPRKRLVEALSQRDLCMENIMLGLRCAMGVKMSVLEELFVDKVAMEKHIGFLLGGGKCHIRKEKSEEKGEEFLVANELFLSDEIALWLLARA</sequence>
<evidence type="ECO:0000256" key="3">
    <source>
        <dbReference type="ARBA" id="ARBA00017228"/>
    </source>
</evidence>
<evidence type="ECO:0000256" key="1">
    <source>
        <dbReference type="ARBA" id="ARBA00001966"/>
    </source>
</evidence>
<accession>A0A377JU81</accession>
<dbReference type="InterPro" id="IPR034505">
    <property type="entry name" value="Coproporphyrinogen-III_oxidase"/>
</dbReference>
<reference evidence="12 13" key="1">
    <citation type="submission" date="2018-06" db="EMBL/GenBank/DDBJ databases">
        <authorList>
            <consortium name="Pathogen Informatics"/>
            <person name="Doyle S."/>
        </authorList>
    </citation>
    <scope>NUCLEOTIDE SEQUENCE [LARGE SCALE GENOMIC DNA]</scope>
    <source>
        <strain evidence="12 13">NCTC12219</strain>
    </source>
</reference>
<evidence type="ECO:0000256" key="6">
    <source>
        <dbReference type="ARBA" id="ARBA00022723"/>
    </source>
</evidence>
<evidence type="ECO:0000256" key="8">
    <source>
        <dbReference type="ARBA" id="ARBA00023014"/>
    </source>
</evidence>
<keyword evidence="5 10" id="KW-0949">S-adenosyl-L-methionine</keyword>
<evidence type="ECO:0000313" key="12">
    <source>
        <dbReference type="EMBL" id="STP11540.1"/>
    </source>
</evidence>
<dbReference type="GO" id="GO:0051539">
    <property type="term" value="F:4 iron, 4 sulfur cluster binding"/>
    <property type="evidence" value="ECO:0007669"/>
    <property type="project" value="UniProtKB-UniRule"/>
</dbReference>
<evidence type="ECO:0000259" key="11">
    <source>
        <dbReference type="PROSITE" id="PS51918"/>
    </source>
</evidence>
<dbReference type="RefSeq" id="WP_115722107.1">
    <property type="nucleotide sequence ID" value="NZ_UGHX01000001.1"/>
</dbReference>
<keyword evidence="10" id="KW-0004">4Fe-4S</keyword>
<dbReference type="Proteomes" id="UP000255103">
    <property type="component" value="Unassembled WGS sequence"/>
</dbReference>
<evidence type="ECO:0000256" key="2">
    <source>
        <dbReference type="ARBA" id="ARBA00006100"/>
    </source>
</evidence>
<dbReference type="InterPro" id="IPR007197">
    <property type="entry name" value="rSAM"/>
</dbReference>
<dbReference type="AlphaFoldDB" id="A0A377JU81"/>
<keyword evidence="8 10" id="KW-0411">Iron-sulfur</keyword>
<dbReference type="PROSITE" id="PS51918">
    <property type="entry name" value="RADICAL_SAM"/>
    <property type="match status" value="1"/>
</dbReference>
<dbReference type="PANTHER" id="PTHR13932">
    <property type="entry name" value="COPROPORPHYRINIGEN III OXIDASE"/>
    <property type="match status" value="1"/>
</dbReference>
<keyword evidence="12" id="KW-0560">Oxidoreductase</keyword>
<dbReference type="NCBIfam" id="TIGR00539">
    <property type="entry name" value="hemN_rel"/>
    <property type="match status" value="1"/>
</dbReference>
<proteinExistence type="inferred from homology"/>
<evidence type="ECO:0000256" key="4">
    <source>
        <dbReference type="ARBA" id="ARBA00022617"/>
    </source>
</evidence>
<evidence type="ECO:0000256" key="10">
    <source>
        <dbReference type="RuleBase" id="RU364116"/>
    </source>
</evidence>
<dbReference type="SUPFAM" id="SSF102114">
    <property type="entry name" value="Radical SAM enzymes"/>
    <property type="match status" value="1"/>
</dbReference>
<dbReference type="Pfam" id="PF04055">
    <property type="entry name" value="Radical_SAM"/>
    <property type="match status" value="1"/>
</dbReference>
<dbReference type="EMBL" id="UGHX01000001">
    <property type="protein sequence ID" value="STP11540.1"/>
    <property type="molecule type" value="Genomic_DNA"/>
</dbReference>
<comment type="function">
    <text evidence="10">Probably acts as a heme chaperone, transferring heme to an unknown acceptor. Binds one molecule of heme per monomer, possibly covalently. Binds 1 [4Fe-4S] cluster. The cluster is coordinated with 3 cysteines and an exchangeable S-adenosyl-L-methionine.</text>
</comment>
<dbReference type="Gene3D" id="3.20.20.70">
    <property type="entry name" value="Aldolase class I"/>
    <property type="match status" value="1"/>
</dbReference>
<dbReference type="InterPro" id="IPR058240">
    <property type="entry name" value="rSAM_sf"/>
</dbReference>
<dbReference type="GO" id="GO:0005737">
    <property type="term" value="C:cytoplasm"/>
    <property type="evidence" value="ECO:0007669"/>
    <property type="project" value="UniProtKB-SubCell"/>
</dbReference>
<name>A0A377JU81_9HELI</name>
<comment type="similarity">
    <text evidence="2">Belongs to the anaerobic coproporphyrinogen-III oxidase family. HemW subfamily.</text>
</comment>
<dbReference type="SFLD" id="SFLDF00562">
    <property type="entry name" value="HemN-like__clustered_with_heat"/>
    <property type="match status" value="1"/>
</dbReference>
<dbReference type="InterPro" id="IPR013785">
    <property type="entry name" value="Aldolase_TIM"/>
</dbReference>
<keyword evidence="9 10" id="KW-0143">Chaperone</keyword>
<evidence type="ECO:0000256" key="9">
    <source>
        <dbReference type="ARBA" id="ARBA00023186"/>
    </source>
</evidence>
<comment type="cofactor">
    <cofactor evidence="1">
        <name>[4Fe-4S] cluster</name>
        <dbReference type="ChEBI" id="CHEBI:49883"/>
    </cofactor>
</comment>
<dbReference type="SFLD" id="SFLDS00029">
    <property type="entry name" value="Radical_SAM"/>
    <property type="match status" value="1"/>
</dbReference>
<evidence type="ECO:0000256" key="5">
    <source>
        <dbReference type="ARBA" id="ARBA00022691"/>
    </source>
</evidence>
<protein>
    <recommendedName>
        <fullName evidence="3 10">Heme chaperone HemW</fullName>
    </recommendedName>
</protein>
<dbReference type="SFLD" id="SFLDG01065">
    <property type="entry name" value="anaerobic_coproporphyrinogen-I"/>
    <property type="match status" value="1"/>
</dbReference>
<dbReference type="SMART" id="SM00729">
    <property type="entry name" value="Elp3"/>
    <property type="match status" value="1"/>
</dbReference>
<comment type="subcellular location">
    <subcellularLocation>
        <location evidence="10">Cytoplasm</location>
    </subcellularLocation>
</comment>
<dbReference type="CDD" id="cd01335">
    <property type="entry name" value="Radical_SAM"/>
    <property type="match status" value="1"/>
</dbReference>
<dbReference type="GO" id="GO:0046872">
    <property type="term" value="F:metal ion binding"/>
    <property type="evidence" value="ECO:0007669"/>
    <property type="project" value="UniProtKB-UniRule"/>
</dbReference>
<keyword evidence="6 10" id="KW-0479">Metal-binding</keyword>
<keyword evidence="10" id="KW-0963">Cytoplasm</keyword>
<keyword evidence="7 10" id="KW-0408">Iron</keyword>
<dbReference type="PANTHER" id="PTHR13932:SF5">
    <property type="entry name" value="RADICAL S-ADENOSYL METHIONINE DOMAIN-CONTAINING PROTEIN 1, MITOCHONDRIAL"/>
    <property type="match status" value="1"/>
</dbReference>
<keyword evidence="4 10" id="KW-0349">Heme</keyword>
<evidence type="ECO:0000256" key="7">
    <source>
        <dbReference type="ARBA" id="ARBA00023004"/>
    </source>
</evidence>
<dbReference type="InterPro" id="IPR004559">
    <property type="entry name" value="HemW-like"/>
</dbReference>
<dbReference type="InterPro" id="IPR006638">
    <property type="entry name" value="Elp3/MiaA/NifB-like_rSAM"/>
</dbReference>
<dbReference type="GO" id="GO:0004109">
    <property type="term" value="F:coproporphyrinogen oxidase activity"/>
    <property type="evidence" value="ECO:0007669"/>
    <property type="project" value="InterPro"/>
</dbReference>
<evidence type="ECO:0000313" key="13">
    <source>
        <dbReference type="Proteomes" id="UP000255103"/>
    </source>
</evidence>
<gene>
    <name evidence="12" type="primary">hemN</name>
    <name evidence="12" type="ORF">NCTC12219_01436</name>
</gene>
<dbReference type="GO" id="GO:0006779">
    <property type="term" value="P:porphyrin-containing compound biosynthetic process"/>
    <property type="evidence" value="ECO:0007669"/>
    <property type="project" value="InterPro"/>
</dbReference>